<sequence length="242" mass="27418">MVQIFAHRGFSGYYPENTMLAFQKVAEETVADGIELDIQLTKDGEIVIMHDEMLDRTTNGSGWLKDHTLEELKMLSVGVNVKGFFPRQTIPTLREYFTWLKTTKLITNIELKTSYFEYEGIEEKLIAMVKEFGLEDQIWYSSFNHYTVARIKKLMPEAKCGLLTDTWLMNIGEYAASQGAASVNARTYFCAKEGVAADLHAHNIALQAWTPNDAEMMQELVDADVDVLITNYPDIAAKVLGR</sequence>
<dbReference type="InterPro" id="IPR030395">
    <property type="entry name" value="GP_PDE_dom"/>
</dbReference>
<name>A0A1Q6R8N3_9FIRM</name>
<comment type="caution">
    <text evidence="2">The sequence shown here is derived from an EMBL/GenBank/DDBJ whole genome shotgun (WGS) entry which is preliminary data.</text>
</comment>
<dbReference type="CDD" id="cd08563">
    <property type="entry name" value="GDPD_TtGDE_like"/>
    <property type="match status" value="1"/>
</dbReference>
<dbReference type="Pfam" id="PF03009">
    <property type="entry name" value="GDPD"/>
    <property type="match status" value="1"/>
</dbReference>
<dbReference type="Gene3D" id="3.20.20.190">
    <property type="entry name" value="Phosphatidylinositol (PI) phosphodiesterase"/>
    <property type="match status" value="1"/>
</dbReference>
<dbReference type="PROSITE" id="PS51704">
    <property type="entry name" value="GP_PDE"/>
    <property type="match status" value="1"/>
</dbReference>
<dbReference type="AlphaFoldDB" id="A0A1Q6R8N3"/>
<dbReference type="GO" id="GO:0006629">
    <property type="term" value="P:lipid metabolic process"/>
    <property type="evidence" value="ECO:0007669"/>
    <property type="project" value="InterPro"/>
</dbReference>
<dbReference type="SUPFAM" id="SSF51695">
    <property type="entry name" value="PLC-like phosphodiesterases"/>
    <property type="match status" value="1"/>
</dbReference>
<dbReference type="RefSeq" id="WP_303679478.1">
    <property type="nucleotide sequence ID" value="NZ_JAXWLB010000125.1"/>
</dbReference>
<evidence type="ECO:0000259" key="1">
    <source>
        <dbReference type="PROSITE" id="PS51704"/>
    </source>
</evidence>
<feature type="domain" description="GP-PDE" evidence="1">
    <location>
        <begin position="2"/>
        <end position="240"/>
    </location>
</feature>
<accession>A0A1Q6R8N3</accession>
<protein>
    <recommendedName>
        <fullName evidence="1">GP-PDE domain-containing protein</fullName>
    </recommendedName>
</protein>
<proteinExistence type="predicted"/>
<dbReference type="EMBL" id="MNTG01000011">
    <property type="protein sequence ID" value="OLA38686.1"/>
    <property type="molecule type" value="Genomic_DNA"/>
</dbReference>
<gene>
    <name evidence="2" type="ORF">BHW43_03120</name>
</gene>
<dbReference type="PANTHER" id="PTHR46211:SF1">
    <property type="entry name" value="GLYCEROPHOSPHODIESTER PHOSPHODIESTERASE, CYTOPLASMIC"/>
    <property type="match status" value="1"/>
</dbReference>
<dbReference type="PANTHER" id="PTHR46211">
    <property type="entry name" value="GLYCEROPHOSPHORYL DIESTER PHOSPHODIESTERASE"/>
    <property type="match status" value="1"/>
</dbReference>
<dbReference type="Proteomes" id="UP000186777">
    <property type="component" value="Unassembled WGS sequence"/>
</dbReference>
<reference evidence="2 3" key="1">
    <citation type="journal article" date="2016" name="Nat. Biotechnol.">
        <title>Measurement of bacterial replication rates in microbial communities.</title>
        <authorList>
            <person name="Brown C.T."/>
            <person name="Olm M.R."/>
            <person name="Thomas B.C."/>
            <person name="Banfield J.F."/>
        </authorList>
    </citation>
    <scope>NUCLEOTIDE SEQUENCE [LARGE SCALE GENOMIC DNA]</scope>
    <source>
        <strain evidence="2">46_33</strain>
    </source>
</reference>
<dbReference type="GO" id="GO:0008081">
    <property type="term" value="F:phosphoric diester hydrolase activity"/>
    <property type="evidence" value="ECO:0007669"/>
    <property type="project" value="InterPro"/>
</dbReference>
<evidence type="ECO:0000313" key="2">
    <source>
        <dbReference type="EMBL" id="OLA38686.1"/>
    </source>
</evidence>
<dbReference type="InterPro" id="IPR017946">
    <property type="entry name" value="PLC-like_Pdiesterase_TIM-brl"/>
</dbReference>
<dbReference type="STRING" id="626940.BHW43_03120"/>
<evidence type="ECO:0000313" key="3">
    <source>
        <dbReference type="Proteomes" id="UP000186777"/>
    </source>
</evidence>
<organism evidence="2 3">
    <name type="scientific">Phascolarctobacterium succinatutens</name>
    <dbReference type="NCBI Taxonomy" id="626940"/>
    <lineage>
        <taxon>Bacteria</taxon>
        <taxon>Bacillati</taxon>
        <taxon>Bacillota</taxon>
        <taxon>Negativicutes</taxon>
        <taxon>Acidaminococcales</taxon>
        <taxon>Acidaminococcaceae</taxon>
        <taxon>Phascolarctobacterium</taxon>
    </lineage>
</organism>